<comment type="caution">
    <text evidence="4">The sequence shown here is derived from an EMBL/GenBank/DDBJ whole genome shotgun (WGS) entry which is preliminary data.</text>
</comment>
<evidence type="ECO:0000256" key="1">
    <source>
        <dbReference type="SAM" id="Phobius"/>
    </source>
</evidence>
<keyword evidence="2" id="KW-0732">Signal</keyword>
<reference evidence="4" key="1">
    <citation type="submission" date="2020-08" db="EMBL/GenBank/DDBJ databases">
        <title>Genomic Encyclopedia of Type Strains, Phase IV (KMG-IV): sequencing the most valuable type-strain genomes for metagenomic binning, comparative biology and taxonomic classification.</title>
        <authorList>
            <person name="Goeker M."/>
        </authorList>
    </citation>
    <scope>NUCLEOTIDE SEQUENCE [LARGE SCALE GENOMIC DNA]</scope>
    <source>
        <strain evidence="4">DSM 105040</strain>
    </source>
</reference>
<evidence type="ECO:0000259" key="3">
    <source>
        <dbReference type="Pfam" id="PF09851"/>
    </source>
</evidence>
<evidence type="ECO:0000256" key="2">
    <source>
        <dbReference type="SAM" id="SignalP"/>
    </source>
</evidence>
<organism evidence="4 5">
    <name type="scientific">Actibacterium naphthalenivorans</name>
    <dbReference type="NCBI Taxonomy" id="1614693"/>
    <lineage>
        <taxon>Bacteria</taxon>
        <taxon>Pseudomonadati</taxon>
        <taxon>Pseudomonadota</taxon>
        <taxon>Alphaproteobacteria</taxon>
        <taxon>Rhodobacterales</taxon>
        <taxon>Roseobacteraceae</taxon>
        <taxon>Actibacterium</taxon>
    </lineage>
</organism>
<dbReference type="Proteomes" id="UP000585681">
    <property type="component" value="Unassembled WGS sequence"/>
</dbReference>
<sequence length="101" mass="11201">MKLKTLIPTLLASLPASMAQADGPGSWTGHMWGSGYGFMGGFMMLAFWGAVIALIVFLVLRLRDNGTPPPESDARETLRRRFANGEIDEEEFRRLKATLDE</sequence>
<name>A0A840CEG4_9RHOB</name>
<feature type="domain" description="SHOCT" evidence="3">
    <location>
        <begin position="73"/>
        <end position="99"/>
    </location>
</feature>
<keyword evidence="1" id="KW-0812">Transmembrane</keyword>
<keyword evidence="1" id="KW-1133">Transmembrane helix</keyword>
<accession>A0A840CEG4</accession>
<proteinExistence type="predicted"/>
<evidence type="ECO:0000313" key="4">
    <source>
        <dbReference type="EMBL" id="MBB4023650.1"/>
    </source>
</evidence>
<keyword evidence="5" id="KW-1185">Reference proteome</keyword>
<evidence type="ECO:0000313" key="5">
    <source>
        <dbReference type="Proteomes" id="UP000585681"/>
    </source>
</evidence>
<dbReference type="RefSeq" id="WP_235974530.1">
    <property type="nucleotide sequence ID" value="NZ_JACIEQ010000008.1"/>
</dbReference>
<keyword evidence="1" id="KW-0472">Membrane</keyword>
<feature type="transmembrane region" description="Helical" evidence="1">
    <location>
        <begin position="37"/>
        <end position="60"/>
    </location>
</feature>
<dbReference type="AlphaFoldDB" id="A0A840CEG4"/>
<dbReference type="Pfam" id="PF09851">
    <property type="entry name" value="SHOCT"/>
    <property type="match status" value="1"/>
</dbReference>
<feature type="chain" id="PRO_5032302423" evidence="2">
    <location>
        <begin position="22"/>
        <end position="101"/>
    </location>
</feature>
<dbReference type="InterPro" id="IPR018649">
    <property type="entry name" value="SHOCT"/>
</dbReference>
<gene>
    <name evidence="4" type="ORF">GGR17_003486</name>
</gene>
<protein>
    <submittedName>
        <fullName evidence="4">Putative membrane protein</fullName>
    </submittedName>
</protein>
<dbReference type="EMBL" id="JACIEQ010000008">
    <property type="protein sequence ID" value="MBB4023650.1"/>
    <property type="molecule type" value="Genomic_DNA"/>
</dbReference>
<feature type="signal peptide" evidence="2">
    <location>
        <begin position="1"/>
        <end position="21"/>
    </location>
</feature>